<gene>
    <name evidence="2" type="ORF">AACH11_12345</name>
</gene>
<feature type="transmembrane region" description="Helical" evidence="1">
    <location>
        <begin position="64"/>
        <end position="88"/>
    </location>
</feature>
<keyword evidence="1" id="KW-1133">Transmembrane helix</keyword>
<dbReference type="PANTHER" id="PTHR18640:SF5">
    <property type="entry name" value="SODIUM_BILE ACID COTRANSPORTER 7"/>
    <property type="match status" value="1"/>
</dbReference>
<dbReference type="RefSeq" id="WP_341374534.1">
    <property type="nucleotide sequence ID" value="NZ_JBBUTF010000009.1"/>
</dbReference>
<dbReference type="EMBL" id="JBBUTF010000009">
    <property type="protein sequence ID" value="MEK8026753.1"/>
    <property type="molecule type" value="Genomic_DNA"/>
</dbReference>
<dbReference type="Proteomes" id="UP001368500">
    <property type="component" value="Unassembled WGS sequence"/>
</dbReference>
<dbReference type="InterPro" id="IPR038770">
    <property type="entry name" value="Na+/solute_symporter_sf"/>
</dbReference>
<evidence type="ECO:0000313" key="3">
    <source>
        <dbReference type="Proteomes" id="UP001368500"/>
    </source>
</evidence>
<evidence type="ECO:0000313" key="2">
    <source>
        <dbReference type="EMBL" id="MEK8026753.1"/>
    </source>
</evidence>
<organism evidence="2 3">
    <name type="scientific">Pseudaquabacterium rugosum</name>
    <dbReference type="NCBI Taxonomy" id="2984194"/>
    <lineage>
        <taxon>Bacteria</taxon>
        <taxon>Pseudomonadati</taxon>
        <taxon>Pseudomonadota</taxon>
        <taxon>Betaproteobacteria</taxon>
        <taxon>Burkholderiales</taxon>
        <taxon>Sphaerotilaceae</taxon>
        <taxon>Pseudaquabacterium</taxon>
    </lineage>
</organism>
<sequence>MTRPAYLPDNFVLTLTGCVILALLLPIRGAPAEWLHTATNLGVAWLFFLHGAKLSRQAVVEGLLHWRLHLSVLATTYGVFPLLGLAMWPLLQPWIGPTLMIGVLFVCALPSTVQSSIAFTSLARGNVAAAVCSASISNVAGIVLTPLLMAALVSGLGLGATGQGQGLSWSSVQGIVSLLLAPFVAGQIAQPWLGGWVRRHAAILKPLDQGIILAVVYGAFSEAMVQGLYQQLGWGVLAILLAWSAVLLALVMGLLVWGSRRLGFARADEIAIVFCGSKKTLASGVPMAQILFAGQPVGLLVLPIMVFHQLQLMVCAVLAQRYARQAETAATEA</sequence>
<name>A0ABU9BA28_9BURK</name>
<keyword evidence="1" id="KW-0472">Membrane</keyword>
<evidence type="ECO:0000256" key="1">
    <source>
        <dbReference type="SAM" id="Phobius"/>
    </source>
</evidence>
<dbReference type="Gene3D" id="1.20.1530.20">
    <property type="match status" value="1"/>
</dbReference>
<feature type="transmembrane region" description="Helical" evidence="1">
    <location>
        <begin position="210"/>
        <end position="229"/>
    </location>
</feature>
<accession>A0ABU9BA28</accession>
<dbReference type="Pfam" id="PF13593">
    <property type="entry name" value="SBF_like"/>
    <property type="match status" value="1"/>
</dbReference>
<feature type="transmembrane region" description="Helical" evidence="1">
    <location>
        <begin position="169"/>
        <end position="189"/>
    </location>
</feature>
<protein>
    <submittedName>
        <fullName evidence="2">Bile acid:sodium symporter family protein</fullName>
    </submittedName>
</protein>
<feature type="transmembrane region" description="Helical" evidence="1">
    <location>
        <begin position="125"/>
        <end position="149"/>
    </location>
</feature>
<reference evidence="2 3" key="1">
    <citation type="submission" date="2024-04" db="EMBL/GenBank/DDBJ databases">
        <title>Novel species of the genus Ideonella isolated from streams.</title>
        <authorList>
            <person name="Lu H."/>
        </authorList>
    </citation>
    <scope>NUCLEOTIDE SEQUENCE [LARGE SCALE GENOMIC DNA]</scope>
    <source>
        <strain evidence="2 3">BYS139W</strain>
    </source>
</reference>
<feature type="transmembrane region" description="Helical" evidence="1">
    <location>
        <begin position="34"/>
        <end position="52"/>
    </location>
</feature>
<keyword evidence="1" id="KW-0812">Transmembrane</keyword>
<feature type="transmembrane region" description="Helical" evidence="1">
    <location>
        <begin position="235"/>
        <end position="258"/>
    </location>
</feature>
<feature type="transmembrane region" description="Helical" evidence="1">
    <location>
        <begin position="270"/>
        <end position="292"/>
    </location>
</feature>
<dbReference type="PANTHER" id="PTHR18640">
    <property type="entry name" value="SOLUTE CARRIER FAMILY 10 MEMBER 7"/>
    <property type="match status" value="1"/>
</dbReference>
<feature type="transmembrane region" description="Helical" evidence="1">
    <location>
        <begin position="298"/>
        <end position="319"/>
    </location>
</feature>
<keyword evidence="3" id="KW-1185">Reference proteome</keyword>
<feature type="transmembrane region" description="Helical" evidence="1">
    <location>
        <begin position="12"/>
        <end position="28"/>
    </location>
</feature>
<comment type="caution">
    <text evidence="2">The sequence shown here is derived from an EMBL/GenBank/DDBJ whole genome shotgun (WGS) entry which is preliminary data.</text>
</comment>
<feature type="transmembrane region" description="Helical" evidence="1">
    <location>
        <begin position="94"/>
        <end position="113"/>
    </location>
</feature>
<dbReference type="PIRSF" id="PIRSF026166">
    <property type="entry name" value="UCP026166"/>
    <property type="match status" value="1"/>
</dbReference>
<proteinExistence type="predicted"/>
<dbReference type="InterPro" id="IPR016833">
    <property type="entry name" value="Put_Na-Bile_cotransptr"/>
</dbReference>